<dbReference type="VEuPathDB" id="CryptoDB:ChTU502y2012_382g0315"/>
<feature type="compositionally biased region" description="Gly residues" evidence="1">
    <location>
        <begin position="2082"/>
        <end position="2098"/>
    </location>
</feature>
<name>A0A0S4THV4_CRYHO</name>
<feature type="compositionally biased region" description="Basic and acidic residues" evidence="1">
    <location>
        <begin position="2141"/>
        <end position="2151"/>
    </location>
</feature>
<feature type="compositionally biased region" description="Basic and acidic residues" evidence="1">
    <location>
        <begin position="2057"/>
        <end position="2081"/>
    </location>
</feature>
<dbReference type="VEuPathDB" id="CryptoDB:Chro.60589"/>
<reference evidence="2" key="1">
    <citation type="submission" date="2015-08" db="EMBL/GenBank/DDBJ databases">
        <authorList>
            <person name="Babu N.S."/>
            <person name="Beckwith C.J."/>
            <person name="Beseler K.G."/>
            <person name="Brison A."/>
            <person name="Carone J.V."/>
            <person name="Caskin T.P."/>
            <person name="Diamond M."/>
            <person name="Durham M.E."/>
            <person name="Foxe J.M."/>
            <person name="Go M."/>
            <person name="Henderson B.A."/>
            <person name="Jones I.B."/>
            <person name="McGettigan J.A."/>
            <person name="Micheletti S.J."/>
            <person name="Nasrallah M.E."/>
            <person name="Ortiz D."/>
            <person name="Piller C.R."/>
            <person name="Privatt S.R."/>
            <person name="Schneider S.L."/>
            <person name="Sharp S."/>
            <person name="Smith T.C."/>
            <person name="Stanton J.D."/>
            <person name="Ullery H.E."/>
            <person name="Wilson R.J."/>
            <person name="Serrano M.G."/>
            <person name="Buck G."/>
            <person name="Lee V."/>
            <person name="Wang Y."/>
            <person name="Carvalho R."/>
            <person name="Voegtly L."/>
            <person name="Shi R."/>
            <person name="Duckworth R."/>
            <person name="Johnson A."/>
            <person name="Loviza R."/>
            <person name="Walstead R."/>
            <person name="Shah Z."/>
            <person name="Kiflezghi M."/>
            <person name="Wade K."/>
            <person name="Ball S.L."/>
            <person name="Bradley K.W."/>
            <person name="Asai D.J."/>
            <person name="Bowman C.A."/>
            <person name="Russell D.A."/>
            <person name="Pope W.H."/>
            <person name="Jacobs-Sera D."/>
            <person name="Hendrix R.W."/>
            <person name="Hatfull G.F."/>
        </authorList>
    </citation>
    <scope>NUCLEOTIDE SEQUENCE [LARGE SCALE GENOMIC DNA]</scope>
</reference>
<sequence>MDYYNILINKPYKNKSSIDIYKLKEIFQDLPIKNKDDGLFNTLYYSSNLYLLISAIFNNVQRLNLELNKTLKSKVIDIDKLKFIKFKIENEIPGNSPINKTKYNKIISYSNYLENFFQKIIKELRFNHPRRDLEISKNEELDHNFQEFFNQVNIIQNNKSFIDFIFSIEINDHSFNKYDSNNIQNHNNFSSNLENNHIQHYWVSRSFNYSFNPQIFTRKLTSKKIRSLIEKINKFQKWENTVHNCYNILKNLENHSSSNQIIESFNNDHSTFKEKYQRFLKKLDIFQVNIDSFIEEISLISKFFDKNREILIKSKFFNQYKYILQEYNKVRKLEDFLKEQFHPNFYLVLLYFRFVLESKFSLLPRKSYQSTFIFQLEKYSYFETYIINSLKIQEISFQDIIILSQYFNFKTKDIQDQFDHQSLILQNFIILLNKLLNKFSENFKFVLKVYLMLNSFQVPLNTHIFNIFQQFQDYDKIFKYLLKNNKIFNTPIQGIFNYLLIIFDPKLKSQVQNHEYDPSLFFNIENINKKSDFYQTQFSFDNYQKYFLQIIKETDFDGHFQIFNFKDSKNIINIPLEYKIKLIQRYYIIETLSILLNNELSSYNNMKDLIVKILDHYDSNSQLFIIIWRNLRLLYIEENMYQGLDSLCKAFSQEPLNLIKMIKEKMIVNDELYNYFMRHLTEKILINFKGKNSISESIDDYLQDLDYIMNYNFINEINRIELISEIDEIKLLDQNIQEMIEKLNGENFKNKKELIENILDYELDLQNDLNSSINNKKSLNDTIYIHQPISYDEEMIRDQLNIDFPIKKKNEFFSKLQINDLFNQESIKIIKSKDPNMKNLIQKKDDIKMTKEKKNIVNLVNRYLSIIEDERNQILLLLGILSKYTIRISMDLNENELLLKLKNLFKDLIEKKKVITINTKLFGYLINDWIHFEIAFIINIARMNQIEMNNDKDYFILKEWFNDNYLRYKTPYKIFNSCEKMLEKNENVSLLIFKLIKNISMKYLNLVNNWDKNYLEIVKNTRENDKSRDFYNVLLVYNQSKVIRKLFQGDLDSTINRFNNLSENEICQKMKSERIKEEYQRLRGLFGDLMLPFKDYMNETFNDIVRNGLYNMRTSSKFLVYFPSILIESLRSKEFVNLSVNPLRIFIEEISMIYFSKDLTLLLVKINMTYKCEIFYIDAELLITLSSEIELKSSILIESLFMDSYNYFIKIYKDSLIDENYYYISENRMSQDKIELVNNKIDNYEEEILNRLKGLNNTDGFLIKNKIGLNLRGFKMYDIDDDDDNNDDDNDNDNNDNNNKENRKVLLKRKKKKNRFIIIRDIIDLILNIILYRVFISGILVNDQLNKKIHIFRRNHSLLDFDLGLKSMIMYFSLKDIIENSFKRCERISLGEEIFSPKEIFDILKEISRLIELFNKEEILLNIKDKPKIHHNLFEKELMIMEDFRCWEITSDIYFFKEDLNMNKDSDSEFILNRILWIPEYENFNTILDMIDLILFHIKKIRSFSLDCLNLKDISILIDNLENKKKLLSELEEISLKTLKEIKQDEKENSRFETKSKNFLLLEKIIYPPKISQKTVYELISKKLVKLIPNFKVLNKSLNILPFKGFEILDKYFNNSILTDKNLNSILNKMSDLENNYDLETKQELKGIVSHNLEYLLKMMELRKWINESKLSSEILYRCYLKFFRGILRYFLIYGSNHRWVDLNELQDHKEGDRKKIFVPILEYSVLRRIYEEFLSWYKFPKSEVNINVGVFQSCEFIILECLLSCCRYLMEKVSFNINNMDDEEYLINHCVLRYLYYFEKENKCNNFNSMIGILDIGDYLSNYLGILDMELIMRQDFFKIQNSEIVGDDDNKYQLGSFSVFSRVDNRLIHHFLRKNKIQVSICGIKDAKFGLISNIYYIKENMDKIDFKWSIGRISYSLKPIHGFYFLRSYVRQYLEYIFKAFYNKDDQDYIKKKDHSLYLDAFGTEDQLSIDNLFKVLDKYLKDVMDYSLRLMLKSFKIKSYDDHSSYSNLSKYPDQLEKLNIKWMIFGQDKWINQLIQIENQNKLGKSTKKKRVKDDRREEAEREGEGEGEGKGKREGGGAGKEGIEGRGAGKGGENILEDSTDKSQVSVRLKMKDSKAEDTKKRKIEMNSEIVTNMDGRKVMNGREEKEEEEKKEEKEGEEEEEGRGSIVHSERLKSHEGIKSDLKFTWLGWLSFGIDQENGDEDILEIGIYQISNQFTKRNDNIIKEMSGCLDLRYNGVKRSMDLVGKALGNNSVVVLISSNWSHHLRFCKSKIFSRIFHYNYNYEDYEIFEFELVEKNNLIGDVRLWIFPCNITDENSNRLFFSGNTSNKKTNSLILPISRYYLIGMLVLSSEINQNYGNNSEIDQSQEQDEEISVLTSLLPNQGQMHKIAQYCHNKSIKSDSKMEFLINNDMFSSAGTLLSSLLSVNSSSNQMNQYSSSTSNQQDNYYSNNICTLRDLANSLKRKITQG</sequence>
<feature type="compositionally biased region" description="Acidic residues" evidence="1">
    <location>
        <begin position="2152"/>
        <end position="2168"/>
    </location>
</feature>
<feature type="compositionally biased region" description="Basic and acidic residues" evidence="1">
    <location>
        <begin position="2116"/>
        <end position="2132"/>
    </location>
</feature>
<feature type="region of interest" description="Disordered" evidence="1">
    <location>
        <begin position="2049"/>
        <end position="2176"/>
    </location>
</feature>
<evidence type="ECO:0000256" key="1">
    <source>
        <dbReference type="SAM" id="MobiDB-lite"/>
    </source>
</evidence>
<feature type="region of interest" description="Disordered" evidence="1">
    <location>
        <begin position="1285"/>
        <end position="1304"/>
    </location>
</feature>
<dbReference type="VEuPathDB" id="CryptoDB:CHUDEA6_5110"/>
<accession>A0A0S4THV4</accession>
<dbReference type="Proteomes" id="UP000199752">
    <property type="component" value="Chromosome 6"/>
</dbReference>
<dbReference type="VEuPathDB" id="CryptoDB:GY17_00000538"/>
<evidence type="ECO:0000313" key="2">
    <source>
        <dbReference type="EMBL" id="CUV06938.1"/>
    </source>
</evidence>
<protein>
    <submittedName>
        <fullName evidence="2">Uncharacterized protein</fullName>
    </submittedName>
</protein>
<feature type="compositionally biased region" description="Acidic residues" evidence="1">
    <location>
        <begin position="1285"/>
        <end position="1294"/>
    </location>
</feature>
<organism evidence="2">
    <name type="scientific">Cryptosporidium hominis</name>
    <dbReference type="NCBI Taxonomy" id="237895"/>
    <lineage>
        <taxon>Eukaryota</taxon>
        <taxon>Sar</taxon>
        <taxon>Alveolata</taxon>
        <taxon>Apicomplexa</taxon>
        <taxon>Conoidasida</taxon>
        <taxon>Coccidia</taxon>
        <taxon>Eucoccidiorida</taxon>
        <taxon>Eimeriorina</taxon>
        <taxon>Cryptosporidiidae</taxon>
        <taxon>Cryptosporidium</taxon>
    </lineage>
</organism>
<proteinExistence type="predicted"/>
<gene>
    <name evidence="2" type="ORF">CHUDEA6_5110</name>
</gene>
<dbReference type="EMBL" id="LN877952">
    <property type="protein sequence ID" value="CUV06938.1"/>
    <property type="molecule type" value="Genomic_DNA"/>
</dbReference>
<dbReference type="VEuPathDB" id="CryptoDB:Chro.60590"/>